<reference evidence="4 5" key="1">
    <citation type="submission" date="2024-12" db="EMBL/GenBank/DDBJ databases">
        <title>The unique morphological basis and parallel evolutionary history of personate flowers in Penstemon.</title>
        <authorList>
            <person name="Depatie T.H."/>
            <person name="Wessinger C.A."/>
        </authorList>
    </citation>
    <scope>NUCLEOTIDE SEQUENCE [LARGE SCALE GENOMIC DNA]</scope>
    <source>
        <strain evidence="4">WTNN_2</strain>
        <tissue evidence="4">Leaf</tissue>
    </source>
</reference>
<evidence type="ECO:0008006" key="6">
    <source>
        <dbReference type="Google" id="ProtNLM"/>
    </source>
</evidence>
<evidence type="ECO:0000256" key="3">
    <source>
        <dbReference type="SAM" id="Phobius"/>
    </source>
</evidence>
<comment type="caution">
    <text evidence="4">The sequence shown here is derived from an EMBL/GenBank/DDBJ whole genome shotgun (WGS) entry which is preliminary data.</text>
</comment>
<organism evidence="4 5">
    <name type="scientific">Penstemon smallii</name>
    <dbReference type="NCBI Taxonomy" id="265156"/>
    <lineage>
        <taxon>Eukaryota</taxon>
        <taxon>Viridiplantae</taxon>
        <taxon>Streptophyta</taxon>
        <taxon>Embryophyta</taxon>
        <taxon>Tracheophyta</taxon>
        <taxon>Spermatophyta</taxon>
        <taxon>Magnoliopsida</taxon>
        <taxon>eudicotyledons</taxon>
        <taxon>Gunneridae</taxon>
        <taxon>Pentapetalae</taxon>
        <taxon>asterids</taxon>
        <taxon>lamiids</taxon>
        <taxon>Lamiales</taxon>
        <taxon>Plantaginaceae</taxon>
        <taxon>Cheloneae</taxon>
        <taxon>Penstemon</taxon>
    </lineage>
</organism>
<evidence type="ECO:0000256" key="2">
    <source>
        <dbReference type="ARBA" id="ARBA00023136"/>
    </source>
</evidence>
<keyword evidence="3" id="KW-1133">Transmembrane helix</keyword>
<dbReference type="AlphaFoldDB" id="A0ABD3U4L0"/>
<dbReference type="Proteomes" id="UP001634393">
    <property type="component" value="Unassembled WGS sequence"/>
</dbReference>
<evidence type="ECO:0000313" key="4">
    <source>
        <dbReference type="EMBL" id="KAL3844384.1"/>
    </source>
</evidence>
<accession>A0ABD3U4L0</accession>
<keyword evidence="3" id="KW-0812">Transmembrane</keyword>
<dbReference type="PANTHER" id="PTHR31234">
    <property type="entry name" value="LATE EMBRYOGENESIS ABUNDANT (LEA) HYDROXYPROLINE-RICH GLYCOPROTEIN FAMILY"/>
    <property type="match status" value="1"/>
</dbReference>
<gene>
    <name evidence="4" type="ORF">ACJIZ3_001787</name>
</gene>
<dbReference type="InterPro" id="IPR044839">
    <property type="entry name" value="NDR1-like"/>
</dbReference>
<evidence type="ECO:0000256" key="1">
    <source>
        <dbReference type="ARBA" id="ARBA00004370"/>
    </source>
</evidence>
<sequence length="199" mass="22059">MPTQNLGPHDHTSPFIWCAAIICAVLAVVVTITGIVVSLGYLTMRPKVPQIRVTSAQLNTIYFDQTSLLTVQVSVVIRAENGNAKARANFYEMSFGLTFISGQRIAILVAEPFVVNANSSVDFNYVYQSPPIPLDPEEAEAVSLSLRQNVINFELKGTTRTRWRVGLIGSIKFWLHLDCQLMLPVDGTRIFPRCSSRST</sequence>
<dbReference type="EMBL" id="JBJXBP010000002">
    <property type="protein sequence ID" value="KAL3844384.1"/>
    <property type="molecule type" value="Genomic_DNA"/>
</dbReference>
<dbReference type="GO" id="GO:0016020">
    <property type="term" value="C:membrane"/>
    <property type="evidence" value="ECO:0007669"/>
    <property type="project" value="UniProtKB-SubCell"/>
</dbReference>
<dbReference type="PANTHER" id="PTHR31234:SF66">
    <property type="entry name" value="LATE EMBRYOGENESIS ABUNDANT PROTEIN"/>
    <property type="match status" value="1"/>
</dbReference>
<comment type="subcellular location">
    <subcellularLocation>
        <location evidence="1">Membrane</location>
    </subcellularLocation>
</comment>
<evidence type="ECO:0000313" key="5">
    <source>
        <dbReference type="Proteomes" id="UP001634393"/>
    </source>
</evidence>
<keyword evidence="2 3" id="KW-0472">Membrane</keyword>
<keyword evidence="5" id="KW-1185">Reference proteome</keyword>
<proteinExistence type="predicted"/>
<feature type="transmembrane region" description="Helical" evidence="3">
    <location>
        <begin position="14"/>
        <end position="42"/>
    </location>
</feature>
<protein>
    <recommendedName>
        <fullName evidence="6">Late embryogenesis abundant protein LEA-2 subgroup domain-containing protein</fullName>
    </recommendedName>
</protein>
<name>A0ABD3U4L0_9LAMI</name>